<reference evidence="10 11" key="1">
    <citation type="submission" date="2019-03" db="EMBL/GenBank/DDBJ databases">
        <title>The complete genome sequence of Swingsia samuiensis NBRC107927(T).</title>
        <authorList>
            <person name="Chua K.-O."/>
            <person name="Chan K.-G."/>
            <person name="See-Too W.-S."/>
        </authorList>
    </citation>
    <scope>NUCLEOTIDE SEQUENCE [LARGE SCALE GENOMIC DNA]</scope>
    <source>
        <strain evidence="10 11">AH83</strain>
    </source>
</reference>
<dbReference type="InterPro" id="IPR027417">
    <property type="entry name" value="P-loop_NTPase"/>
</dbReference>
<dbReference type="EMBL" id="CP038141">
    <property type="protein sequence ID" value="QDH17760.1"/>
    <property type="molecule type" value="Genomic_DNA"/>
</dbReference>
<dbReference type="InterPro" id="IPR002586">
    <property type="entry name" value="CobQ/CobB/MinD/ParA_Nub-bd_dom"/>
</dbReference>
<feature type="domain" description="CobB/CobQ-like glutamine amidotransferase" evidence="9">
    <location>
        <begin position="252"/>
        <end position="435"/>
    </location>
</feature>
<dbReference type="SUPFAM" id="SSF52317">
    <property type="entry name" value="Class I glutamine amidotransferase-like"/>
    <property type="match status" value="1"/>
</dbReference>
<dbReference type="KEGG" id="ssam:E3D00_09420"/>
<evidence type="ECO:0000256" key="5">
    <source>
        <dbReference type="ARBA" id="ARBA00022962"/>
    </source>
</evidence>
<dbReference type="InterPro" id="IPR033949">
    <property type="entry name" value="CobQ_GATase1"/>
</dbReference>
<dbReference type="OrthoDB" id="9808302at2"/>
<feature type="active site" description="Nucleophile" evidence="7">
    <location>
        <position position="331"/>
    </location>
</feature>
<evidence type="ECO:0000313" key="11">
    <source>
        <dbReference type="Proteomes" id="UP000316313"/>
    </source>
</evidence>
<gene>
    <name evidence="7" type="primary">cobQ</name>
    <name evidence="10" type="ORF">E3D00_09420</name>
</gene>
<comment type="similarity">
    <text evidence="2 7">Belongs to the CobB/CobQ family. CobQ subfamily.</text>
</comment>
<evidence type="ECO:0000259" key="8">
    <source>
        <dbReference type="Pfam" id="PF01656"/>
    </source>
</evidence>
<keyword evidence="11" id="KW-1185">Reference proteome</keyword>
<evidence type="ECO:0000259" key="9">
    <source>
        <dbReference type="Pfam" id="PF07685"/>
    </source>
</evidence>
<dbReference type="UniPathway" id="UPA00148"/>
<dbReference type="PANTHER" id="PTHR21343">
    <property type="entry name" value="DETHIOBIOTIN SYNTHETASE"/>
    <property type="match status" value="1"/>
</dbReference>
<dbReference type="PANTHER" id="PTHR21343:SF1">
    <property type="entry name" value="COBYRIC ACID SYNTHASE"/>
    <property type="match status" value="1"/>
</dbReference>
<evidence type="ECO:0000256" key="7">
    <source>
        <dbReference type="HAMAP-Rule" id="MF_00028"/>
    </source>
</evidence>
<evidence type="ECO:0000256" key="6">
    <source>
        <dbReference type="ARBA" id="ARBA00025166"/>
    </source>
</evidence>
<accession>A0A4Y6ULU9</accession>
<dbReference type="GO" id="GO:0003824">
    <property type="term" value="F:catalytic activity"/>
    <property type="evidence" value="ECO:0007669"/>
    <property type="project" value="InterPro"/>
</dbReference>
<sequence>MARALMFQGTGSSVGKSVLVAGIARALSRRGLKVRPFKPQNMSNNAAVTSDGGEIGRAQAIQAQACFVMPSVNMNPVLLKPQSEVGSQVIVRGKIWQNVKARAYQDVKKQLMPEVLSAFKALAEDADIVLVEGAGSASEVNLRENDIANMGFAEAADLNVVLIGDIDRGGVIASLVGTKHVLTEGDQSRIKGFIVNKMRGDTSLFVDGMFFIQKQTGWHNLGLVPYARVVERLPAEDAEDLKITRKEKAEVRIALPHMPMIANFDDLDPLKGLDHVAIDVVRPGEVIPECDLIILPGSKSTIADCLFMKEQGWGVDIQAHVRRKKPVLGICGGYQMLGKTIEDWEGIEGEPRGVDGLGLLNVTTHLTSEKSLQPVFGKILPENVDVSGYEMHVGRTTGPDCERPFSQIGERNEGAVSENGLVWGTYLHGVFSENQARKALMDRLSVSVFETASYQKTVEDALDEWADHLEKHLDIDALLALASPIA</sequence>
<evidence type="ECO:0000313" key="10">
    <source>
        <dbReference type="EMBL" id="QDH17760.1"/>
    </source>
</evidence>
<dbReference type="InterPro" id="IPR047045">
    <property type="entry name" value="CobQ_N"/>
</dbReference>
<dbReference type="RefSeq" id="WP_141462018.1">
    <property type="nucleotide sequence ID" value="NZ_CP038141.1"/>
</dbReference>
<dbReference type="NCBIfam" id="TIGR00313">
    <property type="entry name" value="cobQ"/>
    <property type="match status" value="1"/>
</dbReference>
<protein>
    <recommendedName>
        <fullName evidence="3 7">Cobyric acid synthase</fullName>
    </recommendedName>
</protein>
<keyword evidence="5 7" id="KW-0315">Glutamine amidotransferase</keyword>
<dbReference type="InterPro" id="IPR029062">
    <property type="entry name" value="Class_I_gatase-like"/>
</dbReference>
<name>A0A4Y6ULU9_9PROT</name>
<dbReference type="AlphaFoldDB" id="A0A4Y6ULU9"/>
<organism evidence="10 11">
    <name type="scientific">Swingsia samuiensis</name>
    <dbReference type="NCBI Taxonomy" id="1293412"/>
    <lineage>
        <taxon>Bacteria</taxon>
        <taxon>Pseudomonadati</taxon>
        <taxon>Pseudomonadota</taxon>
        <taxon>Alphaproteobacteria</taxon>
        <taxon>Acetobacterales</taxon>
        <taxon>Acetobacteraceae</taxon>
        <taxon>Swingsia</taxon>
    </lineage>
</organism>
<evidence type="ECO:0000256" key="3">
    <source>
        <dbReference type="ARBA" id="ARBA00019833"/>
    </source>
</evidence>
<comment type="function">
    <text evidence="6 7">Catalyzes amidations at positions B, D, E, and G on adenosylcobyrinic A,C-diamide. NH(2) groups are provided by glutamine, and one molecule of ATP is hydrogenolyzed for each amidation.</text>
</comment>
<evidence type="ECO:0000256" key="1">
    <source>
        <dbReference type="ARBA" id="ARBA00004953"/>
    </source>
</evidence>
<feature type="domain" description="CobQ/CobB/MinD/ParA nucleotide binding" evidence="8">
    <location>
        <begin position="5"/>
        <end position="237"/>
    </location>
</feature>
<dbReference type="SUPFAM" id="SSF52540">
    <property type="entry name" value="P-loop containing nucleoside triphosphate hydrolases"/>
    <property type="match status" value="1"/>
</dbReference>
<comment type="pathway">
    <text evidence="1 7">Cofactor biosynthesis; adenosylcobalamin biosynthesis.</text>
</comment>
<dbReference type="InterPro" id="IPR011698">
    <property type="entry name" value="GATase_3"/>
</dbReference>
<dbReference type="Proteomes" id="UP000316313">
    <property type="component" value="Chromosome"/>
</dbReference>
<dbReference type="Pfam" id="PF07685">
    <property type="entry name" value="GATase_3"/>
    <property type="match status" value="1"/>
</dbReference>
<dbReference type="GO" id="GO:0009236">
    <property type="term" value="P:cobalamin biosynthetic process"/>
    <property type="evidence" value="ECO:0007669"/>
    <property type="project" value="UniProtKB-UniRule"/>
</dbReference>
<dbReference type="CDD" id="cd01750">
    <property type="entry name" value="GATase1_CobQ"/>
    <property type="match status" value="1"/>
</dbReference>
<proteinExistence type="inferred from homology"/>
<dbReference type="CDD" id="cd05389">
    <property type="entry name" value="CobQ_N"/>
    <property type="match status" value="1"/>
</dbReference>
<dbReference type="GO" id="GO:0015420">
    <property type="term" value="F:ABC-type vitamin B12 transporter activity"/>
    <property type="evidence" value="ECO:0007669"/>
    <property type="project" value="UniProtKB-UniRule"/>
</dbReference>
<dbReference type="NCBIfam" id="NF001989">
    <property type="entry name" value="PRK00784.1"/>
    <property type="match status" value="1"/>
</dbReference>
<dbReference type="Gene3D" id="3.40.50.300">
    <property type="entry name" value="P-loop containing nucleotide triphosphate hydrolases"/>
    <property type="match status" value="1"/>
</dbReference>
<dbReference type="PROSITE" id="PS51274">
    <property type="entry name" value="GATASE_COBBQ"/>
    <property type="match status" value="1"/>
</dbReference>
<dbReference type="InterPro" id="IPR004459">
    <property type="entry name" value="CobQ_synth"/>
</dbReference>
<dbReference type="Pfam" id="PF01656">
    <property type="entry name" value="CbiA"/>
    <property type="match status" value="1"/>
</dbReference>
<dbReference type="HAMAP" id="MF_00028">
    <property type="entry name" value="CobQ"/>
    <property type="match status" value="1"/>
</dbReference>
<evidence type="ECO:0000256" key="2">
    <source>
        <dbReference type="ARBA" id="ARBA00006205"/>
    </source>
</evidence>
<keyword evidence="4 7" id="KW-0169">Cobalamin biosynthesis</keyword>
<evidence type="ECO:0000256" key="4">
    <source>
        <dbReference type="ARBA" id="ARBA00022573"/>
    </source>
</evidence>
<feature type="active site" evidence="7">
    <location>
        <position position="428"/>
    </location>
</feature>
<dbReference type="Gene3D" id="3.40.50.880">
    <property type="match status" value="1"/>
</dbReference>